<proteinExistence type="predicted"/>
<feature type="region of interest" description="Disordered" evidence="1">
    <location>
        <begin position="54"/>
        <end position="76"/>
    </location>
</feature>
<reference evidence="2 3" key="1">
    <citation type="submission" date="2021-01" db="EMBL/GenBank/DDBJ databases">
        <title>Whole genome shotgun sequence of Actinoplanes lobatus NBRC 12513.</title>
        <authorList>
            <person name="Komaki H."/>
            <person name="Tamura T."/>
        </authorList>
    </citation>
    <scope>NUCLEOTIDE SEQUENCE [LARGE SCALE GENOMIC DNA]</scope>
    <source>
        <strain evidence="2 3">NBRC 12513</strain>
    </source>
</reference>
<evidence type="ECO:0000313" key="2">
    <source>
        <dbReference type="EMBL" id="GIE38062.1"/>
    </source>
</evidence>
<dbReference type="Proteomes" id="UP000631312">
    <property type="component" value="Unassembled WGS sequence"/>
</dbReference>
<accession>A0ABQ4AAN0</accession>
<sequence length="135" mass="14785">MVAEDSFARLVADQAASDHSWGARARQWGMLTVFNQLWESYMLAPSGDVFVDRDDGALSRPSHDERETVHAQAARRHPQLHHLMPHRPPAAQTCPSCNGSGEIAIADGRRILCGPPCNTKGWVTDDVSGPHHRAG</sequence>
<dbReference type="EMBL" id="BOMP01000016">
    <property type="protein sequence ID" value="GIE38062.1"/>
    <property type="molecule type" value="Genomic_DNA"/>
</dbReference>
<organism evidence="2 3">
    <name type="scientific">Actinoplanes lobatus</name>
    <dbReference type="NCBI Taxonomy" id="113568"/>
    <lineage>
        <taxon>Bacteria</taxon>
        <taxon>Bacillati</taxon>
        <taxon>Actinomycetota</taxon>
        <taxon>Actinomycetes</taxon>
        <taxon>Micromonosporales</taxon>
        <taxon>Micromonosporaceae</taxon>
        <taxon>Actinoplanes</taxon>
    </lineage>
</organism>
<feature type="compositionally biased region" description="Basic and acidic residues" evidence="1">
    <location>
        <begin position="54"/>
        <end position="69"/>
    </location>
</feature>
<gene>
    <name evidence="2" type="ORF">Alo02nite_09600</name>
</gene>
<name>A0ABQ4AAN0_9ACTN</name>
<protein>
    <submittedName>
        <fullName evidence="2">Uncharacterized protein</fullName>
    </submittedName>
</protein>
<evidence type="ECO:0000256" key="1">
    <source>
        <dbReference type="SAM" id="MobiDB-lite"/>
    </source>
</evidence>
<keyword evidence="3" id="KW-1185">Reference proteome</keyword>
<evidence type="ECO:0000313" key="3">
    <source>
        <dbReference type="Proteomes" id="UP000631312"/>
    </source>
</evidence>
<comment type="caution">
    <text evidence="2">The sequence shown here is derived from an EMBL/GenBank/DDBJ whole genome shotgun (WGS) entry which is preliminary data.</text>
</comment>